<sequence length="534" mass="54997">MARFALLSLGLALALACIAPVASSESPAPDSVGLLERRRSEQGGRQPRHEARSQHGTASTSYASDTSTYQSAQYYTPVNDQKSASGVAYASSSKTSEPAAAAVSTTTGWTSAAGSSSSAGAGGGAATLSSYASSSTSAMSPAPSSTAAAASPQSVDIVVLQLAVVLEAFEGSFYREGLKKFGLVEMMNAGLSRVQALIIIEQIQIIIVDEQNHFDALSSALVALGAQPPAGCGFDFSKALSDPLTFLATARSIEAVGVSAYLGAAHLLESADLLEAAGSILTLEARHQSLLNVLNGGSYDPQSFDIQLTPQAVLALAGGFLTGCEAKDLGLTANQPLSVRSSDGTNVYRTGSQLVFEVVDVNVQIETLFCQMTVGGSPVAFVAPANACYVPSGLDGPVAVYLTSNDTPLASDVVIQNQLTTVAGPGLIFVDEQITILAVLLGPAGGNNGNGTAYRTLPCVDLGGWAVDSMRQLGSSASSSTWSTGASGWKTPSSWQASESTAGASSKTDSATISQPYPTYRMTRRHRRDNSHRV</sequence>
<dbReference type="OrthoDB" id="1001765at2759"/>
<feature type="region of interest" description="Disordered" evidence="1">
    <location>
        <begin position="476"/>
        <end position="534"/>
    </location>
</feature>
<dbReference type="EMBL" id="PUHQ01000160">
    <property type="protein sequence ID" value="KAG0654137.1"/>
    <property type="molecule type" value="Genomic_DNA"/>
</dbReference>
<dbReference type="InterPro" id="IPR009078">
    <property type="entry name" value="Ferritin-like_SF"/>
</dbReference>
<feature type="compositionally biased region" description="Low complexity" evidence="1">
    <location>
        <begin position="476"/>
        <end position="489"/>
    </location>
</feature>
<gene>
    <name evidence="3" type="ORF">C6P46_001947</name>
</gene>
<feature type="compositionally biased region" description="Basic residues" evidence="1">
    <location>
        <begin position="522"/>
        <end position="534"/>
    </location>
</feature>
<dbReference type="PROSITE" id="PS51257">
    <property type="entry name" value="PROKAR_LIPOPROTEIN"/>
    <property type="match status" value="1"/>
</dbReference>
<feature type="region of interest" description="Disordered" evidence="1">
    <location>
        <begin position="23"/>
        <end position="64"/>
    </location>
</feature>
<dbReference type="InterPro" id="IPR012347">
    <property type="entry name" value="Ferritin-like"/>
</dbReference>
<accession>A0A9P6VUC1</accession>
<dbReference type="Gene3D" id="1.20.1260.10">
    <property type="match status" value="1"/>
</dbReference>
<comment type="caution">
    <text evidence="3">The sequence shown here is derived from an EMBL/GenBank/DDBJ whole genome shotgun (WGS) entry which is preliminary data.</text>
</comment>
<feature type="compositionally biased region" description="Basic and acidic residues" evidence="1">
    <location>
        <begin position="35"/>
        <end position="53"/>
    </location>
</feature>
<evidence type="ECO:0000256" key="1">
    <source>
        <dbReference type="SAM" id="MobiDB-lite"/>
    </source>
</evidence>
<dbReference type="SUPFAM" id="SSF47240">
    <property type="entry name" value="Ferritin-like"/>
    <property type="match status" value="1"/>
</dbReference>
<feature type="chain" id="PRO_5040425589" description="Ferritin-like domain-containing protein" evidence="2">
    <location>
        <begin position="25"/>
        <end position="534"/>
    </location>
</feature>
<reference evidence="3 4" key="1">
    <citation type="submission" date="2020-11" db="EMBL/GenBank/DDBJ databases">
        <title>Kefir isolates.</title>
        <authorList>
            <person name="Marcisauskas S."/>
            <person name="Kim Y."/>
            <person name="Blasche S."/>
        </authorList>
    </citation>
    <scope>NUCLEOTIDE SEQUENCE [LARGE SCALE GENOMIC DNA]</scope>
    <source>
        <strain evidence="3 4">KR</strain>
    </source>
</reference>
<evidence type="ECO:0000256" key="2">
    <source>
        <dbReference type="SAM" id="SignalP"/>
    </source>
</evidence>
<dbReference type="CDD" id="cd00657">
    <property type="entry name" value="Ferritin_like"/>
    <property type="match status" value="1"/>
</dbReference>
<protein>
    <recommendedName>
        <fullName evidence="5">Ferritin-like domain-containing protein</fullName>
    </recommendedName>
</protein>
<dbReference type="PANTHER" id="PTHR31694:SF26">
    <property type="entry name" value="OS05G0151100 PROTEIN"/>
    <property type="match status" value="1"/>
</dbReference>
<evidence type="ECO:0008006" key="5">
    <source>
        <dbReference type="Google" id="ProtNLM"/>
    </source>
</evidence>
<feature type="compositionally biased region" description="Polar residues" evidence="1">
    <location>
        <begin position="490"/>
        <end position="517"/>
    </location>
</feature>
<dbReference type="PANTHER" id="PTHR31694">
    <property type="entry name" value="DESICCATION-LIKE PROTEIN"/>
    <property type="match status" value="1"/>
</dbReference>
<keyword evidence="2" id="KW-0732">Signal</keyword>
<name>A0A9P6VUC1_RHOMI</name>
<feature type="signal peptide" evidence="2">
    <location>
        <begin position="1"/>
        <end position="24"/>
    </location>
</feature>
<proteinExistence type="predicted"/>
<dbReference type="Proteomes" id="UP000777482">
    <property type="component" value="Unassembled WGS sequence"/>
</dbReference>
<dbReference type="AlphaFoldDB" id="A0A9P6VUC1"/>
<evidence type="ECO:0000313" key="4">
    <source>
        <dbReference type="Proteomes" id="UP000777482"/>
    </source>
</evidence>
<dbReference type="Pfam" id="PF13668">
    <property type="entry name" value="Ferritin_2"/>
    <property type="match status" value="1"/>
</dbReference>
<keyword evidence="4" id="KW-1185">Reference proteome</keyword>
<dbReference type="InterPro" id="IPR052965">
    <property type="entry name" value="Pigment-catalase-like"/>
</dbReference>
<evidence type="ECO:0000313" key="3">
    <source>
        <dbReference type="EMBL" id="KAG0654137.1"/>
    </source>
</evidence>
<organism evidence="3 4">
    <name type="scientific">Rhodotorula mucilaginosa</name>
    <name type="common">Yeast</name>
    <name type="synonym">Rhodotorula rubra</name>
    <dbReference type="NCBI Taxonomy" id="5537"/>
    <lineage>
        <taxon>Eukaryota</taxon>
        <taxon>Fungi</taxon>
        <taxon>Dikarya</taxon>
        <taxon>Basidiomycota</taxon>
        <taxon>Pucciniomycotina</taxon>
        <taxon>Microbotryomycetes</taxon>
        <taxon>Sporidiobolales</taxon>
        <taxon>Sporidiobolaceae</taxon>
        <taxon>Rhodotorula</taxon>
    </lineage>
</organism>